<dbReference type="InterPro" id="IPR000801">
    <property type="entry name" value="Esterase-like"/>
</dbReference>
<reference evidence="5" key="1">
    <citation type="submission" date="2016-04" db="EMBL/GenBank/DDBJ databases">
        <title>Draft genome sequence of Paludibacter jiangxiensis strain NM7.</title>
        <authorList>
            <person name="Qiu Y."/>
            <person name="Matsuura N."/>
            <person name="Ohashi A."/>
            <person name="Tourlousse M.D."/>
            <person name="Sekiguchi Y."/>
        </authorList>
    </citation>
    <scope>NUCLEOTIDE SEQUENCE [LARGE SCALE GENOMIC DNA]</scope>
    <source>
        <strain evidence="5">NM7</strain>
    </source>
</reference>
<evidence type="ECO:0000313" key="5">
    <source>
        <dbReference type="Proteomes" id="UP000076586"/>
    </source>
</evidence>
<accession>A0A170ZLC3</accession>
<evidence type="ECO:0000256" key="3">
    <source>
        <dbReference type="SAM" id="SignalP"/>
    </source>
</evidence>
<feature type="signal peptide" evidence="3">
    <location>
        <begin position="1"/>
        <end position="18"/>
    </location>
</feature>
<dbReference type="InterPro" id="IPR029058">
    <property type="entry name" value="AB_hydrolase_fold"/>
</dbReference>
<evidence type="ECO:0000256" key="2">
    <source>
        <dbReference type="ARBA" id="ARBA00022801"/>
    </source>
</evidence>
<name>A0A170ZLC3_9BACT</name>
<keyword evidence="5" id="KW-1185">Reference proteome</keyword>
<evidence type="ECO:0000313" key="4">
    <source>
        <dbReference type="EMBL" id="GAT62788.1"/>
    </source>
</evidence>
<dbReference type="RefSeq" id="WP_068703413.1">
    <property type="nucleotide sequence ID" value="NZ_BDCR01000003.1"/>
</dbReference>
<dbReference type="Gene3D" id="3.40.50.1820">
    <property type="entry name" value="alpha/beta hydrolase"/>
    <property type="match status" value="1"/>
</dbReference>
<dbReference type="AlphaFoldDB" id="A0A170ZLC3"/>
<dbReference type="OrthoDB" id="9784036at2"/>
<reference evidence="5" key="2">
    <citation type="journal article" date="2017" name="Genome Announc.">
        <title>Draft genome sequence of Paludibacter jiangxiensis NM7(T), a propionate-producing fermentative bacterium.</title>
        <authorList>
            <person name="Qiu Y.-L."/>
            <person name="Tourlousse D.M."/>
            <person name="Matsuura N."/>
            <person name="Ohashi A."/>
            <person name="Sekiguchi Y."/>
        </authorList>
    </citation>
    <scope>NUCLEOTIDE SEQUENCE [LARGE SCALE GENOMIC DNA]</scope>
    <source>
        <strain evidence="5">NM7</strain>
    </source>
</reference>
<keyword evidence="2 4" id="KW-0378">Hydrolase</keyword>
<feature type="chain" id="PRO_5007905055" evidence="3">
    <location>
        <begin position="19"/>
        <end position="494"/>
    </location>
</feature>
<evidence type="ECO:0000256" key="1">
    <source>
        <dbReference type="ARBA" id="ARBA00005622"/>
    </source>
</evidence>
<dbReference type="Pfam" id="PF00756">
    <property type="entry name" value="Esterase"/>
    <property type="match status" value="1"/>
</dbReference>
<sequence>MKKLTLLCLAGMFCSALASGQVPALSDFKTEPVTVTTGYSLKFHSNILNEDRTINISLPEGYEKSSKKYPVLYMLDAQWNFNHTAQNLGWLSNSDIKSIPQTIVVGIVTGGDRREHDLTPTPGNSHKDGGADSLYRFIKEELIPFVEKNYRTYNYRLLGGVSYGGLFVMNAFVKDPLYFNAYLSLSPSMWWDNNIMLNKTQELLAKTPDFPTRLYLTMANEGLSMGVDSLDALLKKYAPKNFAWKFDKHPDEVHNTIHFKGIWDGIKFLLADWHYPFIDFGTKEKPFSVPGGTESTPVSPKTVKLPATALAGCSGLYQDSFGRLLSLTKADNTLQLSCEQLTPLSLYPEAPNRFFLPANAALEELHLKNAQIRFEFPKNDSLVITTNGKIECTAKKLTHAPLVTLSDEALQQFVGSYTSSVPNNNFRIAKKEHTLMLYVDTTPFTLYTMSANKLFVFVNGMGLELEFLKDASNNTTKINVTKDGKIMMEAKKTN</sequence>
<comment type="similarity">
    <text evidence="1">Belongs to the esterase D family.</text>
</comment>
<dbReference type="PANTHER" id="PTHR40841">
    <property type="entry name" value="SIDEROPHORE TRIACETYLFUSARININE C ESTERASE"/>
    <property type="match status" value="1"/>
</dbReference>
<organism evidence="4 5">
    <name type="scientific">Paludibacter jiangxiensis</name>
    <dbReference type="NCBI Taxonomy" id="681398"/>
    <lineage>
        <taxon>Bacteria</taxon>
        <taxon>Pseudomonadati</taxon>
        <taxon>Bacteroidota</taxon>
        <taxon>Bacteroidia</taxon>
        <taxon>Bacteroidales</taxon>
        <taxon>Paludibacteraceae</taxon>
        <taxon>Paludibacter</taxon>
    </lineage>
</organism>
<proteinExistence type="inferred from homology"/>
<dbReference type="Proteomes" id="UP000076586">
    <property type="component" value="Unassembled WGS sequence"/>
</dbReference>
<dbReference type="EMBL" id="BDCR01000003">
    <property type="protein sequence ID" value="GAT62788.1"/>
    <property type="molecule type" value="Genomic_DNA"/>
</dbReference>
<dbReference type="GO" id="GO:0016788">
    <property type="term" value="F:hydrolase activity, acting on ester bonds"/>
    <property type="evidence" value="ECO:0007669"/>
    <property type="project" value="TreeGrafter"/>
</dbReference>
<dbReference type="PANTHER" id="PTHR40841:SF2">
    <property type="entry name" value="SIDEROPHORE-DEGRADING ESTERASE (EUROFUNG)"/>
    <property type="match status" value="1"/>
</dbReference>
<dbReference type="SUPFAM" id="SSF53474">
    <property type="entry name" value="alpha/beta-Hydrolases"/>
    <property type="match status" value="1"/>
</dbReference>
<comment type="caution">
    <text evidence="4">The sequence shown here is derived from an EMBL/GenBank/DDBJ whole genome shotgun (WGS) entry which is preliminary data.</text>
</comment>
<gene>
    <name evidence="4" type="ORF">PJIAN_391</name>
</gene>
<dbReference type="STRING" id="681398.PJIAN_391"/>
<keyword evidence="3" id="KW-0732">Signal</keyword>
<protein>
    <submittedName>
        <fullName evidence="4">Predicted hydrolase of the alpha/beta superfamily</fullName>
    </submittedName>
</protein>
<dbReference type="InterPro" id="IPR052558">
    <property type="entry name" value="Siderophore_Hydrolase_D"/>
</dbReference>